<dbReference type="EMBL" id="OIVN01000992">
    <property type="protein sequence ID" value="SPC88375.1"/>
    <property type="molecule type" value="Genomic_DNA"/>
</dbReference>
<proteinExistence type="predicted"/>
<evidence type="ECO:0000313" key="3">
    <source>
        <dbReference type="EMBL" id="SPC88375.1"/>
    </source>
</evidence>
<sequence length="107" mass="11710">MACASSTREAVKVVVINTQYVETDPTSFKSVVQSLTGKDSCVAWIEKSSYDAEKRKSSVAVVKRSVHDSNIGGCGNTSVPMLSKGMSFKDFDSLMLEMPPMEKLPWL</sequence>
<dbReference type="PANTHER" id="PTHR34777:SF25">
    <property type="entry name" value="VQ DOMAIN-CONTAINING PROTEIN"/>
    <property type="match status" value="1"/>
</dbReference>
<reference evidence="2" key="1">
    <citation type="submission" date="2018-02" db="EMBL/GenBank/DDBJ databases">
        <authorList>
            <person name="Cohen D.B."/>
            <person name="Kent A.D."/>
        </authorList>
    </citation>
    <scope>NUCLEOTIDE SEQUENCE</scope>
</reference>
<dbReference type="Pfam" id="PF05678">
    <property type="entry name" value="VQ"/>
    <property type="match status" value="1"/>
</dbReference>
<dbReference type="PANTHER" id="PTHR34777">
    <property type="entry name" value="VQ MOTIF-CONTAINING PROTEIN 10"/>
    <property type="match status" value="1"/>
</dbReference>
<gene>
    <name evidence="3" type="ORF">FSB_LOCUS16257</name>
    <name evidence="2" type="ORF">FSB_LOCUS7068</name>
</gene>
<name>A0A2N9EJX8_FAGSY</name>
<dbReference type="InterPro" id="IPR039608">
    <property type="entry name" value="VQ_1/10"/>
</dbReference>
<dbReference type="InterPro" id="IPR008889">
    <property type="entry name" value="VQ"/>
</dbReference>
<feature type="domain" description="VQ" evidence="1">
    <location>
        <begin position="16"/>
        <end position="40"/>
    </location>
</feature>
<dbReference type="AlphaFoldDB" id="A0A2N9EJX8"/>
<dbReference type="EMBL" id="OIVN01000371">
    <property type="protein sequence ID" value="SPC79186.1"/>
    <property type="molecule type" value="Genomic_DNA"/>
</dbReference>
<organism evidence="2">
    <name type="scientific">Fagus sylvatica</name>
    <name type="common">Beechnut</name>
    <dbReference type="NCBI Taxonomy" id="28930"/>
    <lineage>
        <taxon>Eukaryota</taxon>
        <taxon>Viridiplantae</taxon>
        <taxon>Streptophyta</taxon>
        <taxon>Embryophyta</taxon>
        <taxon>Tracheophyta</taxon>
        <taxon>Spermatophyta</taxon>
        <taxon>Magnoliopsida</taxon>
        <taxon>eudicotyledons</taxon>
        <taxon>Gunneridae</taxon>
        <taxon>Pentapetalae</taxon>
        <taxon>rosids</taxon>
        <taxon>fabids</taxon>
        <taxon>Fagales</taxon>
        <taxon>Fagaceae</taxon>
        <taxon>Fagus</taxon>
    </lineage>
</organism>
<protein>
    <recommendedName>
        <fullName evidence="1">VQ domain-containing protein</fullName>
    </recommendedName>
</protein>
<evidence type="ECO:0000259" key="1">
    <source>
        <dbReference type="Pfam" id="PF05678"/>
    </source>
</evidence>
<accession>A0A2N9EJX8</accession>
<evidence type="ECO:0000313" key="2">
    <source>
        <dbReference type="EMBL" id="SPC79186.1"/>
    </source>
</evidence>